<dbReference type="Proteomes" id="UP000237246">
    <property type="component" value="Unassembled WGS sequence"/>
</dbReference>
<evidence type="ECO:0000256" key="4">
    <source>
        <dbReference type="ARBA" id="ARBA00070268"/>
    </source>
</evidence>
<evidence type="ECO:0000256" key="2">
    <source>
        <dbReference type="ARBA" id="ARBA00022786"/>
    </source>
</evidence>
<protein>
    <recommendedName>
        <fullName evidence="4">F-box/LRR-repeat protein 8</fullName>
    </recommendedName>
    <alternativeName>
        <fullName evidence="5">F-box and leucine-rich repeat protein 8</fullName>
    </alternativeName>
</protein>
<dbReference type="CDD" id="cd22121">
    <property type="entry name" value="F-box_FBXL8"/>
    <property type="match status" value="1"/>
</dbReference>
<evidence type="ECO:0000313" key="7">
    <source>
        <dbReference type="EMBL" id="POI22955.1"/>
    </source>
</evidence>
<evidence type="ECO:0000313" key="8">
    <source>
        <dbReference type="Proteomes" id="UP000237246"/>
    </source>
</evidence>
<reference evidence="7 8" key="1">
    <citation type="submission" date="2018-01" db="EMBL/GenBank/DDBJ databases">
        <title>Comparison of the Chinese Bamboo Partridge and Red Junglefowl genome sequences highlights the importance of demography in genome evolution.</title>
        <authorList>
            <person name="Tiley G.P."/>
            <person name="Kimball R.T."/>
            <person name="Braun E.L."/>
            <person name="Burleigh J.G."/>
        </authorList>
    </citation>
    <scope>NUCLEOTIDE SEQUENCE [LARGE SCALE GENOMIC DNA]</scope>
    <source>
        <strain evidence="7">RTK389</strain>
        <tissue evidence="7">Blood</tissue>
    </source>
</reference>
<evidence type="ECO:0000256" key="1">
    <source>
        <dbReference type="ARBA" id="ARBA00003437"/>
    </source>
</evidence>
<dbReference type="Pfam" id="PF12937">
    <property type="entry name" value="F-box-like"/>
    <property type="match status" value="1"/>
</dbReference>
<dbReference type="Gene3D" id="3.80.10.10">
    <property type="entry name" value="Ribonuclease Inhibitor"/>
    <property type="match status" value="1"/>
</dbReference>
<gene>
    <name evidence="7" type="ORF">CIB84_013296</name>
</gene>
<feature type="domain" description="F-box" evidence="6">
    <location>
        <begin position="6"/>
        <end position="52"/>
    </location>
</feature>
<dbReference type="InterPro" id="IPR036047">
    <property type="entry name" value="F-box-like_dom_sf"/>
</dbReference>
<evidence type="ECO:0000256" key="5">
    <source>
        <dbReference type="ARBA" id="ARBA00077971"/>
    </source>
</evidence>
<comment type="subunit">
    <text evidence="3">Directly interacts with SKP1 and CUL1.</text>
</comment>
<dbReference type="AlphaFoldDB" id="A0A2P4SFS7"/>
<evidence type="ECO:0000256" key="3">
    <source>
        <dbReference type="ARBA" id="ARBA00062469"/>
    </source>
</evidence>
<sequence>MLAPAPDLWSCIPEEILIQIFFYLSLRDRYTAFQVCKQWAGAVSSSSVWHFTEIRTQKRRESALRLLSLPSTLADLLFYPSSCDSEDEEGMLQSLCQFLSQIKHLKIRFDQSKEVNRRNVTRILDVLAKQNHKLQQLCIACHGENPYFYSGQDILRSIRNMCNTNNQIDLQHVDFRNMPFTLDGELVELLATTNPNLQSLFINNRTLVCNVAPDAVRKVLSVCPKLSALGVYYASLSSDVFLELLKPERATFTHLDIFCERLDKYIPVISEELWAAVRQKHPRLSVDLEFDHTVPGCTIPRILKLNIPVSTLQLNTYNYMVDQIRFVTQSYSSTLKKLTLQTTSSEDLNSSLVELARHCHDLLEIHCYCVVSKEVVEAFLTHCPHLKQYTLKITKERHPWKPVTVR</sequence>
<comment type="function">
    <text evidence="1">Substrate-recognition component of the SCF (SKP1-CUL1-F-box protein)-type E3 ubiquitin ligase complex.</text>
</comment>
<evidence type="ECO:0000259" key="6">
    <source>
        <dbReference type="PROSITE" id="PS50181"/>
    </source>
</evidence>
<organism evidence="7 8">
    <name type="scientific">Bambusicola thoracicus</name>
    <name type="common">Chinese bamboo-partridge</name>
    <name type="synonym">Perdix thoracica</name>
    <dbReference type="NCBI Taxonomy" id="9083"/>
    <lineage>
        <taxon>Eukaryota</taxon>
        <taxon>Metazoa</taxon>
        <taxon>Chordata</taxon>
        <taxon>Craniata</taxon>
        <taxon>Vertebrata</taxon>
        <taxon>Euteleostomi</taxon>
        <taxon>Archelosauria</taxon>
        <taxon>Archosauria</taxon>
        <taxon>Dinosauria</taxon>
        <taxon>Saurischia</taxon>
        <taxon>Theropoda</taxon>
        <taxon>Coelurosauria</taxon>
        <taxon>Aves</taxon>
        <taxon>Neognathae</taxon>
        <taxon>Galloanserae</taxon>
        <taxon>Galliformes</taxon>
        <taxon>Phasianidae</taxon>
        <taxon>Perdicinae</taxon>
        <taxon>Bambusicola</taxon>
    </lineage>
</organism>
<dbReference type="OrthoDB" id="3219396at2759"/>
<dbReference type="FunFam" id="1.20.1280.50:FF:000005">
    <property type="entry name" value="F-box/LRR-repeat protein 3 isoform X1"/>
    <property type="match status" value="1"/>
</dbReference>
<name>A0A2P4SFS7_BAMTH</name>
<keyword evidence="8" id="KW-1185">Reference proteome</keyword>
<accession>A0A2P4SFS7</accession>
<dbReference type="SUPFAM" id="SSF81383">
    <property type="entry name" value="F-box domain"/>
    <property type="match status" value="1"/>
</dbReference>
<dbReference type="InterPro" id="IPR001810">
    <property type="entry name" value="F-box_dom"/>
</dbReference>
<dbReference type="SMART" id="SM00256">
    <property type="entry name" value="FBOX"/>
    <property type="match status" value="1"/>
</dbReference>
<comment type="caution">
    <text evidence="7">The sequence shown here is derived from an EMBL/GenBank/DDBJ whole genome shotgun (WGS) entry which is preliminary data.</text>
</comment>
<dbReference type="InterPro" id="IPR032675">
    <property type="entry name" value="LRR_dom_sf"/>
</dbReference>
<proteinExistence type="predicted"/>
<dbReference type="Gene3D" id="1.20.1280.50">
    <property type="match status" value="1"/>
</dbReference>
<dbReference type="PANTHER" id="PTHR20872:SF1">
    <property type="entry name" value="F-BOX DOMAIN-CONTAINING PROTEIN"/>
    <property type="match status" value="1"/>
</dbReference>
<dbReference type="EMBL" id="PPHD01053236">
    <property type="protein sequence ID" value="POI22955.1"/>
    <property type="molecule type" value="Genomic_DNA"/>
</dbReference>
<keyword evidence="2" id="KW-0833">Ubl conjugation pathway</keyword>
<dbReference type="PROSITE" id="PS50181">
    <property type="entry name" value="FBOX"/>
    <property type="match status" value="1"/>
</dbReference>
<dbReference type="FunFam" id="3.80.10.10:FF:000260">
    <property type="entry name" value="F-box/LRR-repeat protein 8"/>
    <property type="match status" value="1"/>
</dbReference>
<dbReference type="PANTHER" id="PTHR20872">
    <property type="match status" value="1"/>
</dbReference>